<name>A0A9W6YJF7_9STRA</name>
<evidence type="ECO:0000313" key="2">
    <source>
        <dbReference type="Proteomes" id="UP001165083"/>
    </source>
</evidence>
<dbReference type="AlphaFoldDB" id="A0A9W6YJF7"/>
<gene>
    <name evidence="1" type="ORF">Plil01_001860900</name>
</gene>
<organism evidence="1 2">
    <name type="scientific">Phytophthora lilii</name>
    <dbReference type="NCBI Taxonomy" id="2077276"/>
    <lineage>
        <taxon>Eukaryota</taxon>
        <taxon>Sar</taxon>
        <taxon>Stramenopiles</taxon>
        <taxon>Oomycota</taxon>
        <taxon>Peronosporomycetes</taxon>
        <taxon>Peronosporales</taxon>
        <taxon>Peronosporaceae</taxon>
        <taxon>Phytophthora</taxon>
    </lineage>
</organism>
<keyword evidence="2" id="KW-1185">Reference proteome</keyword>
<proteinExistence type="predicted"/>
<dbReference type="Proteomes" id="UP001165083">
    <property type="component" value="Unassembled WGS sequence"/>
</dbReference>
<evidence type="ECO:0000313" key="1">
    <source>
        <dbReference type="EMBL" id="GMF66058.1"/>
    </source>
</evidence>
<sequence length="194" mass="21005">MLHLLFTSGRQHHARPAFVDSSVAPVSADDCERQAQPVTFALCDCKPTDTTDALAAQGAGPRAGKASGAIGVNGVLIGPDHRDAASCDANVQPHHLVIGELSSSHPCVWLEQETRRLPRKREVYEALPAIHVDPQPFRLYGAAICVDKQVDLVMDRLTAVGALDFSRHTFSSQWGGVGGEYGLVGRRWHYVTTQ</sequence>
<protein>
    <submittedName>
        <fullName evidence="1">Unnamed protein product</fullName>
    </submittedName>
</protein>
<accession>A0A9W6YJF7</accession>
<reference evidence="1" key="1">
    <citation type="submission" date="2023-04" db="EMBL/GenBank/DDBJ databases">
        <title>Phytophthora lilii NBRC 32176.</title>
        <authorList>
            <person name="Ichikawa N."/>
            <person name="Sato H."/>
            <person name="Tonouchi N."/>
        </authorList>
    </citation>
    <scope>NUCLEOTIDE SEQUENCE</scope>
    <source>
        <strain evidence="1">NBRC 32176</strain>
    </source>
</reference>
<dbReference type="EMBL" id="BSXW01012534">
    <property type="protein sequence ID" value="GMF66058.1"/>
    <property type="molecule type" value="Genomic_DNA"/>
</dbReference>
<comment type="caution">
    <text evidence="1">The sequence shown here is derived from an EMBL/GenBank/DDBJ whole genome shotgun (WGS) entry which is preliminary data.</text>
</comment>